<proteinExistence type="predicted"/>
<dbReference type="InterPro" id="IPR015889">
    <property type="entry name" value="Intradiol_dOase_core"/>
</dbReference>
<evidence type="ECO:0000259" key="2">
    <source>
        <dbReference type="Pfam" id="PF00775"/>
    </source>
</evidence>
<dbReference type="InterPro" id="IPR006311">
    <property type="entry name" value="TAT_signal"/>
</dbReference>
<dbReference type="GO" id="GO:0008199">
    <property type="term" value="F:ferric iron binding"/>
    <property type="evidence" value="ECO:0007669"/>
    <property type="project" value="InterPro"/>
</dbReference>
<evidence type="ECO:0000313" key="3">
    <source>
        <dbReference type="EMBL" id="CBH50207.1"/>
    </source>
</evidence>
<accession>A0A3S5YCC3</accession>
<protein>
    <submittedName>
        <fullName evidence="3">Secreted intradiol ring-cleavage dioxygenase</fullName>
    </submittedName>
</protein>
<dbReference type="GO" id="GO:0016702">
    <property type="term" value="F:oxidoreductase activity, acting on single donors with incorporation of molecular oxygen, incorporation of two atoms of oxygen"/>
    <property type="evidence" value="ECO:0007669"/>
    <property type="project" value="InterPro"/>
</dbReference>
<dbReference type="EMBL" id="FN563149">
    <property type="protein sequence ID" value="CBH50207.1"/>
    <property type="molecule type" value="Genomic_DNA"/>
</dbReference>
<keyword evidence="3" id="KW-0560">Oxidoreductase</keyword>
<sequence>MHRDVELSRLRISRRRALTLGGALTLSGVLAACGGPGTDPAPAVPTTAVPSDIEPRLLALLDDAPRCVMAVEETQGPYWFDVDSIRRDIREDRPGLELNLALRVQDVRNCDPDGGAPSVANAVVEIWHCDAGGVYSGYEDSSVAANGGTGAPGGASSIVTMSDGSYSLDDGQIPTTDDGTYLRGAQVTDGNGIAQFTTIFPGWYTGRTVHIHLKVHIDRRTVRTTQLYLDDALTDDVFAGVAPYTAHPGRDTRNDTDVIFHATGLMNTAREPDRILAAINLGIDI</sequence>
<dbReference type="PROSITE" id="PS51318">
    <property type="entry name" value="TAT"/>
    <property type="match status" value="1"/>
</dbReference>
<keyword evidence="3" id="KW-0223">Dioxygenase</keyword>
<dbReference type="AlphaFoldDB" id="A0A3S5YCC3"/>
<dbReference type="CDD" id="cd03457">
    <property type="entry name" value="intradiol_dioxygenase_like"/>
    <property type="match status" value="1"/>
</dbReference>
<dbReference type="KEGG" id="req:REQ_42400"/>
<dbReference type="InterPro" id="IPR000627">
    <property type="entry name" value="Intradiol_dOase_C"/>
</dbReference>
<evidence type="ECO:0000313" key="4">
    <source>
        <dbReference type="Proteomes" id="UP000006892"/>
    </source>
</evidence>
<dbReference type="SUPFAM" id="SSF49482">
    <property type="entry name" value="Aromatic compound dioxygenase"/>
    <property type="match status" value="1"/>
</dbReference>
<dbReference type="Pfam" id="PF00775">
    <property type="entry name" value="Dioxygenase_C"/>
    <property type="match status" value="1"/>
</dbReference>
<feature type="signal peptide" evidence="1">
    <location>
        <begin position="1"/>
        <end position="31"/>
    </location>
</feature>
<feature type="domain" description="Intradiol ring-cleavage dioxygenases" evidence="2">
    <location>
        <begin position="86"/>
        <end position="237"/>
    </location>
</feature>
<gene>
    <name evidence="3" type="ordered locus">REQ_42400</name>
</gene>
<organism evidence="3">
    <name type="scientific">Rhodococcus hoagii (strain 103S)</name>
    <name type="common">Rhodococcus equi</name>
    <dbReference type="NCBI Taxonomy" id="685727"/>
    <lineage>
        <taxon>Bacteria</taxon>
        <taxon>Bacillati</taxon>
        <taxon>Actinomycetota</taxon>
        <taxon>Actinomycetes</taxon>
        <taxon>Mycobacteriales</taxon>
        <taxon>Nocardiaceae</taxon>
        <taxon>Prescottella</taxon>
    </lineage>
</organism>
<dbReference type="Gene3D" id="2.60.130.10">
    <property type="entry name" value="Aromatic compound dioxygenase"/>
    <property type="match status" value="1"/>
</dbReference>
<dbReference type="PANTHER" id="PTHR34315:SF1">
    <property type="entry name" value="INTRADIOL RING-CLEAVAGE DIOXYGENASES DOMAIN-CONTAINING PROTEIN-RELATED"/>
    <property type="match status" value="1"/>
</dbReference>
<evidence type="ECO:0000256" key="1">
    <source>
        <dbReference type="SAM" id="SignalP"/>
    </source>
</evidence>
<dbReference type="PROSITE" id="PS51257">
    <property type="entry name" value="PROKAR_LIPOPROTEIN"/>
    <property type="match status" value="1"/>
</dbReference>
<dbReference type="PANTHER" id="PTHR34315">
    <property type="match status" value="1"/>
</dbReference>
<reference evidence="3" key="1">
    <citation type="journal article" date="2010" name="PLoS Genet.">
        <title>The genome of a pathogenic rhodococcus: cooptive virulence underpinned by key gene acquisitions.</title>
        <authorList>
            <person name="Letek M."/>
            <person name="Gonzalez P."/>
            <person name="Macarthur I."/>
            <person name="Rodriguez H."/>
            <person name="Freeman T.C."/>
            <person name="Valero-Rello A."/>
            <person name="Blanco M."/>
            <person name="Buckley T."/>
            <person name="Cherevach I."/>
            <person name="Fahey R."/>
            <person name="Hapeshi A."/>
            <person name="Holdstock J."/>
            <person name="Leadon D."/>
            <person name="Navas J."/>
            <person name="Ocampo A."/>
            <person name="Quail M.A."/>
            <person name="Sanders M."/>
            <person name="Scortti M.M."/>
            <person name="Prescott J.F."/>
            <person name="Fogarty U."/>
            <person name="Meijer W.G."/>
            <person name="Parkhill J."/>
            <person name="Bentley S.D."/>
            <person name="Vazquez-Boland J.A."/>
        </authorList>
    </citation>
    <scope>NUCLEOTIDE SEQUENCE [LARGE SCALE GENOMIC DNA]</scope>
    <source>
        <strain evidence="3 4">103S</strain>
    </source>
</reference>
<dbReference type="RefSeq" id="WP_013417335.1">
    <property type="nucleotide sequence ID" value="NC_014659.1"/>
</dbReference>
<dbReference type="Proteomes" id="UP001154400">
    <property type="component" value="Chromosome"/>
</dbReference>
<name>A0A3S5YCC3_RHOH1</name>
<keyword evidence="1" id="KW-0732">Signal</keyword>
<feature type="chain" id="PRO_5018583528" evidence="1">
    <location>
        <begin position="32"/>
        <end position="285"/>
    </location>
</feature>